<dbReference type="InterPro" id="IPR006054">
    <property type="entry name" value="DnaQ"/>
</dbReference>
<accession>W4MHH6</accession>
<dbReference type="InterPro" id="IPR013520">
    <property type="entry name" value="Ribonucl_H"/>
</dbReference>
<comment type="caution">
    <text evidence="4">The sequence shown here is derived from an EMBL/GenBank/DDBJ whole genome shotgun (WGS) entry which is preliminary data.</text>
</comment>
<dbReference type="Gene3D" id="3.30.420.10">
    <property type="entry name" value="Ribonuclease H-like superfamily/Ribonuclease H"/>
    <property type="match status" value="1"/>
</dbReference>
<evidence type="ECO:0000259" key="3">
    <source>
        <dbReference type="SMART" id="SM00479"/>
    </source>
</evidence>
<dbReference type="InterPro" id="IPR036397">
    <property type="entry name" value="RNaseH_sf"/>
</dbReference>
<dbReference type="EMBL" id="AZHX01000041">
    <property type="protein sequence ID" value="ETX09162.1"/>
    <property type="molecule type" value="Genomic_DNA"/>
</dbReference>
<reference evidence="4 5" key="1">
    <citation type="journal article" date="2014" name="Nature">
        <title>An environmental bacterial taxon with a large and distinct metabolic repertoire.</title>
        <authorList>
            <person name="Wilson M.C."/>
            <person name="Mori T."/>
            <person name="Ruckert C."/>
            <person name="Uria A.R."/>
            <person name="Helf M.J."/>
            <person name="Takada K."/>
            <person name="Gernert C."/>
            <person name="Steffens U.A."/>
            <person name="Heycke N."/>
            <person name="Schmitt S."/>
            <person name="Rinke C."/>
            <person name="Helfrich E.J."/>
            <person name="Brachmann A.O."/>
            <person name="Gurgui C."/>
            <person name="Wakimoto T."/>
            <person name="Kracht M."/>
            <person name="Crusemann M."/>
            <person name="Hentschel U."/>
            <person name="Abe I."/>
            <person name="Matsunaga S."/>
            <person name="Kalinowski J."/>
            <person name="Takeyama H."/>
            <person name="Piel J."/>
        </authorList>
    </citation>
    <scope>NUCLEOTIDE SEQUENCE [LARGE SCALE GENOMIC DNA]</scope>
    <source>
        <strain evidence="5">TSY2</strain>
    </source>
</reference>
<comment type="function">
    <text evidence="1">DNA polymerase III is a complex, multichain enzyme responsible for most of the replicative synthesis in bacteria. The epsilon subunit contain the editing function and is a proofreading 3'-5' exonuclease.</text>
</comment>
<evidence type="ECO:0000256" key="1">
    <source>
        <dbReference type="ARBA" id="ARBA00025483"/>
    </source>
</evidence>
<dbReference type="GO" id="GO:0003887">
    <property type="term" value="F:DNA-directed DNA polymerase activity"/>
    <property type="evidence" value="ECO:0007669"/>
    <property type="project" value="InterPro"/>
</dbReference>
<name>W4MHH6_9BACT</name>
<dbReference type="NCBIfam" id="TIGR00573">
    <property type="entry name" value="dnaq"/>
    <property type="match status" value="1"/>
</dbReference>
<dbReference type="AlphaFoldDB" id="W4MHH6"/>
<protein>
    <recommendedName>
        <fullName evidence="3">Exonuclease domain-containing protein</fullName>
    </recommendedName>
</protein>
<evidence type="ECO:0000256" key="2">
    <source>
        <dbReference type="ARBA" id="ARBA00026073"/>
    </source>
</evidence>
<gene>
    <name evidence="4" type="ORF">ETSY2_01110</name>
</gene>
<sequence>MPPLISPHAFVADLPLAFVDVETTGLDIDDGDRVCEVALLRVHRGQEVTRWSSLVHPGRAMPPRATAINGITDRMLATAPRFEHLVSTLYPLLQDTVFIAHNAQFDVRFLRHEFHLAQRELPPLAVVDTLALSQAWYRFPHNSLQAIAESFGLSNAVRHRALADVLTTWQIWQRFIAEREIDGPLTLTHVMHPHDRRSAAELELLTTTMHTALDTRQRLFLRYRASNAEEPSAPCSP</sequence>
<dbReference type="PANTHER" id="PTHR30231:SF41">
    <property type="entry name" value="DNA POLYMERASE III SUBUNIT EPSILON"/>
    <property type="match status" value="1"/>
</dbReference>
<dbReference type="FunFam" id="3.30.420.10:FF:000045">
    <property type="entry name" value="3'-5' exonuclease DinG"/>
    <property type="match status" value="1"/>
</dbReference>
<feature type="domain" description="Exonuclease" evidence="3">
    <location>
        <begin position="15"/>
        <end position="181"/>
    </location>
</feature>
<dbReference type="GO" id="GO:0003677">
    <property type="term" value="F:DNA binding"/>
    <property type="evidence" value="ECO:0007669"/>
    <property type="project" value="InterPro"/>
</dbReference>
<evidence type="ECO:0000313" key="4">
    <source>
        <dbReference type="EMBL" id="ETX09162.1"/>
    </source>
</evidence>
<proteinExistence type="predicted"/>
<dbReference type="GO" id="GO:0045004">
    <property type="term" value="P:DNA replication proofreading"/>
    <property type="evidence" value="ECO:0007669"/>
    <property type="project" value="TreeGrafter"/>
</dbReference>
<dbReference type="Proteomes" id="UP000019140">
    <property type="component" value="Unassembled WGS sequence"/>
</dbReference>
<feature type="non-terminal residue" evidence="4">
    <location>
        <position position="237"/>
    </location>
</feature>
<dbReference type="Pfam" id="PF00929">
    <property type="entry name" value="RNase_T"/>
    <property type="match status" value="1"/>
</dbReference>
<dbReference type="SUPFAM" id="SSF53098">
    <property type="entry name" value="Ribonuclease H-like"/>
    <property type="match status" value="1"/>
</dbReference>
<evidence type="ECO:0000313" key="5">
    <source>
        <dbReference type="Proteomes" id="UP000019140"/>
    </source>
</evidence>
<dbReference type="PANTHER" id="PTHR30231">
    <property type="entry name" value="DNA POLYMERASE III SUBUNIT EPSILON"/>
    <property type="match status" value="1"/>
</dbReference>
<dbReference type="GO" id="GO:0008408">
    <property type="term" value="F:3'-5' exonuclease activity"/>
    <property type="evidence" value="ECO:0007669"/>
    <property type="project" value="TreeGrafter"/>
</dbReference>
<organism evidence="4 5">
    <name type="scientific">Candidatus Entotheonella gemina</name>
    <dbReference type="NCBI Taxonomy" id="1429439"/>
    <lineage>
        <taxon>Bacteria</taxon>
        <taxon>Pseudomonadati</taxon>
        <taxon>Nitrospinota/Tectimicrobiota group</taxon>
        <taxon>Candidatus Tectimicrobiota</taxon>
        <taxon>Candidatus Entotheonellia</taxon>
        <taxon>Candidatus Entotheonellales</taxon>
        <taxon>Candidatus Entotheonellaceae</taxon>
        <taxon>Candidatus Entotheonella</taxon>
    </lineage>
</organism>
<comment type="subunit">
    <text evidence="2">DNA polymerase III contains a core (composed of alpha, epsilon and theta chains) that associates with a tau subunit. This core dimerizes to form the POLIII' complex. PolIII' associates with the gamma complex (composed of gamma, delta, delta', psi and chi chains) and with the beta chain to form the complete DNA polymerase III complex.</text>
</comment>
<dbReference type="GO" id="GO:0005829">
    <property type="term" value="C:cytosol"/>
    <property type="evidence" value="ECO:0007669"/>
    <property type="project" value="TreeGrafter"/>
</dbReference>
<dbReference type="HOGENOM" id="CLU_085985_0_0_7"/>
<dbReference type="SMART" id="SM00479">
    <property type="entry name" value="EXOIII"/>
    <property type="match status" value="1"/>
</dbReference>
<dbReference type="InterPro" id="IPR012337">
    <property type="entry name" value="RNaseH-like_sf"/>
</dbReference>
<keyword evidence="5" id="KW-1185">Reference proteome</keyword>
<dbReference type="CDD" id="cd06127">
    <property type="entry name" value="DEDDh"/>
    <property type="match status" value="1"/>
</dbReference>